<gene>
    <name evidence="3" type="primary">LOC111106120</name>
</gene>
<dbReference type="Proteomes" id="UP000694844">
    <property type="component" value="Chromosome 1"/>
</dbReference>
<evidence type="ECO:0000313" key="2">
    <source>
        <dbReference type="Proteomes" id="UP000694844"/>
    </source>
</evidence>
<dbReference type="AlphaFoldDB" id="A0A8B8AYY6"/>
<evidence type="ECO:0000313" key="3">
    <source>
        <dbReference type="RefSeq" id="XP_022296367.1"/>
    </source>
</evidence>
<sequence>MSTSPTALTTCGTTYPVWLKGSTPSDGASISMTACEVGFFGDCERQYTIEVKNCSHFLVYKLKPLDLCNAAYCFEHGDECVNETVSNVRVSFHNVTWKSQEHAFQAGSFQHDPYINLLCSFTPSADDTLLYHIDWYVDNDIVIQGQTVDKDSLQDAILSAEDLINANKKINSWIHCVVGIKAAEVKRPCFSKPSELFFAGIEILNETVTLQRSGSGHVMLRPTIPIIAPTLEYPEINPQVDMVNVELSISNNNNGQCRVKHRDCEKQIEVFSYGERERYNDPNNWRKVYSITVQSLDDAKYNLPGTYLVQRLNIGIVNGGGGSIYSNVPLHDVRINVVENNSLWKGRICVASADVHMTSLDGYKYECQAMGCVKEKTYILYRNKDYLQEVQVRHMTCWTWLSTTCVCAVAIRVGRDVFTIDACNGGRIINFPSCYENALKVVKELDTIYKVTLPTGTLVKIRLFRRGSESQWYMNVEVYPTERDVLRTEGLCGSLDGNRINDLWHRNGIVDDITSFDRVTHPNSFSVSWQ</sequence>
<proteinExistence type="predicted"/>
<dbReference type="Pfam" id="PF00094">
    <property type="entry name" value="VWD"/>
    <property type="match status" value="1"/>
</dbReference>
<evidence type="ECO:0000259" key="1">
    <source>
        <dbReference type="PROSITE" id="PS51233"/>
    </source>
</evidence>
<dbReference type="GeneID" id="111106120"/>
<keyword evidence="2" id="KW-1185">Reference proteome</keyword>
<dbReference type="RefSeq" id="XP_022296367.1">
    <property type="nucleotide sequence ID" value="XM_022440659.1"/>
</dbReference>
<accession>A0A8B8AYY6</accession>
<dbReference type="InterPro" id="IPR001846">
    <property type="entry name" value="VWF_type-D"/>
</dbReference>
<protein>
    <submittedName>
        <fullName evidence="3">Uncharacterized protein LOC111106120</fullName>
    </submittedName>
</protein>
<dbReference type="OrthoDB" id="10001041at2759"/>
<reference evidence="2" key="1">
    <citation type="submission" date="2024-06" db="UniProtKB">
        <authorList>
            <consortium name="RefSeq"/>
        </authorList>
    </citation>
    <scope>NUCLEOTIDE SEQUENCE [LARGE SCALE GENOMIC DNA]</scope>
</reference>
<dbReference type="PROSITE" id="PS51233">
    <property type="entry name" value="VWFD"/>
    <property type="match status" value="1"/>
</dbReference>
<feature type="domain" description="VWFD" evidence="1">
    <location>
        <begin position="347"/>
        <end position="530"/>
    </location>
</feature>
<reference evidence="3" key="2">
    <citation type="submission" date="2025-08" db="UniProtKB">
        <authorList>
            <consortium name="RefSeq"/>
        </authorList>
    </citation>
    <scope>IDENTIFICATION</scope>
    <source>
        <tissue evidence="3">Whole sample</tissue>
    </source>
</reference>
<name>A0A8B8AYY6_CRAVI</name>
<dbReference type="KEGG" id="cvn:111106120"/>
<organism evidence="2 3">
    <name type="scientific">Crassostrea virginica</name>
    <name type="common">Eastern oyster</name>
    <dbReference type="NCBI Taxonomy" id="6565"/>
    <lineage>
        <taxon>Eukaryota</taxon>
        <taxon>Metazoa</taxon>
        <taxon>Spiralia</taxon>
        <taxon>Lophotrochozoa</taxon>
        <taxon>Mollusca</taxon>
        <taxon>Bivalvia</taxon>
        <taxon>Autobranchia</taxon>
        <taxon>Pteriomorphia</taxon>
        <taxon>Ostreida</taxon>
        <taxon>Ostreoidea</taxon>
        <taxon>Ostreidae</taxon>
        <taxon>Crassostrea</taxon>
    </lineage>
</organism>